<evidence type="ECO:0000313" key="2">
    <source>
        <dbReference type="Proteomes" id="UP000266723"/>
    </source>
</evidence>
<accession>A0ABQ7DPG7</accession>
<proteinExistence type="predicted"/>
<keyword evidence="2" id="KW-1185">Reference proteome</keyword>
<reference evidence="1 2" key="1">
    <citation type="journal article" date="2020" name="BMC Genomics">
        <title>Intraspecific diversification of the crop wild relative Brassica cretica Lam. using demographic model selection.</title>
        <authorList>
            <person name="Kioukis A."/>
            <person name="Michalopoulou V.A."/>
            <person name="Briers L."/>
            <person name="Pirintsos S."/>
            <person name="Studholme D.J."/>
            <person name="Pavlidis P."/>
            <person name="Sarris P.F."/>
        </authorList>
    </citation>
    <scope>NUCLEOTIDE SEQUENCE [LARGE SCALE GENOMIC DNA]</scope>
    <source>
        <strain evidence="2">cv. PFS-1207/04</strain>
    </source>
</reference>
<protein>
    <submittedName>
        <fullName evidence="1">Uncharacterized protein</fullName>
    </submittedName>
</protein>
<gene>
    <name evidence="1" type="ORF">DY000_02030174</name>
</gene>
<name>A0ABQ7DPG7_BRACR</name>
<dbReference type="Proteomes" id="UP000266723">
    <property type="component" value="Unassembled WGS sequence"/>
</dbReference>
<evidence type="ECO:0000313" key="1">
    <source>
        <dbReference type="EMBL" id="KAF3579877.1"/>
    </source>
</evidence>
<organism evidence="1 2">
    <name type="scientific">Brassica cretica</name>
    <name type="common">Mustard</name>
    <dbReference type="NCBI Taxonomy" id="69181"/>
    <lineage>
        <taxon>Eukaryota</taxon>
        <taxon>Viridiplantae</taxon>
        <taxon>Streptophyta</taxon>
        <taxon>Embryophyta</taxon>
        <taxon>Tracheophyta</taxon>
        <taxon>Spermatophyta</taxon>
        <taxon>Magnoliopsida</taxon>
        <taxon>eudicotyledons</taxon>
        <taxon>Gunneridae</taxon>
        <taxon>Pentapetalae</taxon>
        <taxon>rosids</taxon>
        <taxon>malvids</taxon>
        <taxon>Brassicales</taxon>
        <taxon>Brassicaceae</taxon>
        <taxon>Brassiceae</taxon>
        <taxon>Brassica</taxon>
    </lineage>
</organism>
<comment type="caution">
    <text evidence="1">The sequence shown here is derived from an EMBL/GenBank/DDBJ whole genome shotgun (WGS) entry which is preliminary data.</text>
</comment>
<dbReference type="EMBL" id="QGKV02000649">
    <property type="protein sequence ID" value="KAF3579877.1"/>
    <property type="molecule type" value="Genomic_DNA"/>
</dbReference>
<sequence length="121" mass="13884">MTWKERERGSLEKRKSSFLFLVVLPNREDQENDQDIKSKLLPRRISQCKPFVDLTTDAPSRTDTTNSASAPSVLSLHPGQLQLVFPIRRVPFQLAFQLVPARVRSSSSRFSWWSVLQSSKP</sequence>